<evidence type="ECO:0000259" key="1">
    <source>
        <dbReference type="SMART" id="SM00881"/>
    </source>
</evidence>
<dbReference type="PANTHER" id="PTHR33303">
    <property type="entry name" value="CYTOPLASMIC PROTEIN-RELATED"/>
    <property type="match status" value="1"/>
</dbReference>
<evidence type="ECO:0000313" key="2">
    <source>
        <dbReference type="EMBL" id="OJA11251.1"/>
    </source>
</evidence>
<dbReference type="EMBL" id="LVVM01005146">
    <property type="protein sequence ID" value="OJA11251.1"/>
    <property type="molecule type" value="Genomic_DNA"/>
</dbReference>
<feature type="domain" description="CoA-binding" evidence="1">
    <location>
        <begin position="20"/>
        <end position="113"/>
    </location>
</feature>
<comment type="caution">
    <text evidence="2">The sequence shown here is derived from an EMBL/GenBank/DDBJ whole genome shotgun (WGS) entry which is preliminary data.</text>
</comment>
<dbReference type="SUPFAM" id="SSF51735">
    <property type="entry name" value="NAD(P)-binding Rossmann-fold domains"/>
    <property type="match status" value="1"/>
</dbReference>
<dbReference type="PANTHER" id="PTHR33303:SF2">
    <property type="entry name" value="COA-BINDING DOMAIN-CONTAINING PROTEIN"/>
    <property type="match status" value="1"/>
</dbReference>
<dbReference type="InterPro" id="IPR036291">
    <property type="entry name" value="NAD(P)-bd_dom_sf"/>
</dbReference>
<keyword evidence="3" id="KW-1185">Reference proteome</keyword>
<name>A0A1J8PU06_9AGAM</name>
<dbReference type="Gene3D" id="3.40.50.720">
    <property type="entry name" value="NAD(P)-binding Rossmann-like Domain"/>
    <property type="match status" value="1"/>
</dbReference>
<accession>A0A1J8PU06</accession>
<gene>
    <name evidence="2" type="ORF">AZE42_09538</name>
</gene>
<sequence length="150" mass="16736">MYLRFPSYMMANTIQKQTHFLSFPQYAVVGASKDQSKFGTKVLKWYIQRNKPVTPVHPSDDELEGIKTIRSLTDLPNPTETAVSIITPAKITIDLLKQVKDLSIPAVWCQPGATDVACVQYINENGMSDRVLFEGECILRDGDGVLQASM</sequence>
<dbReference type="STRING" id="180088.A0A1J8PU06"/>
<dbReference type="InterPro" id="IPR003781">
    <property type="entry name" value="CoA-bd"/>
</dbReference>
<dbReference type="AlphaFoldDB" id="A0A1J8PU06"/>
<dbReference type="Proteomes" id="UP000183567">
    <property type="component" value="Unassembled WGS sequence"/>
</dbReference>
<dbReference type="Pfam" id="PF13380">
    <property type="entry name" value="CoA_binding_2"/>
    <property type="match status" value="1"/>
</dbReference>
<proteinExistence type="predicted"/>
<dbReference type="SMART" id="SM00881">
    <property type="entry name" value="CoA_binding"/>
    <property type="match status" value="1"/>
</dbReference>
<dbReference type="OrthoDB" id="5138418at2759"/>
<protein>
    <recommendedName>
        <fullName evidence="1">CoA-binding domain-containing protein</fullName>
    </recommendedName>
</protein>
<organism evidence="2 3">
    <name type="scientific">Rhizopogon vesiculosus</name>
    <dbReference type="NCBI Taxonomy" id="180088"/>
    <lineage>
        <taxon>Eukaryota</taxon>
        <taxon>Fungi</taxon>
        <taxon>Dikarya</taxon>
        <taxon>Basidiomycota</taxon>
        <taxon>Agaricomycotina</taxon>
        <taxon>Agaricomycetes</taxon>
        <taxon>Agaricomycetidae</taxon>
        <taxon>Boletales</taxon>
        <taxon>Suillineae</taxon>
        <taxon>Rhizopogonaceae</taxon>
        <taxon>Rhizopogon</taxon>
    </lineage>
</organism>
<reference evidence="2 3" key="1">
    <citation type="submission" date="2016-03" db="EMBL/GenBank/DDBJ databases">
        <title>Comparative genomics of the ectomycorrhizal sister species Rhizopogon vinicolor and Rhizopogon vesiculosus (Basidiomycota: Boletales) reveals a divergence of the mating type B locus.</title>
        <authorList>
            <person name="Mujic A.B."/>
            <person name="Kuo A."/>
            <person name="Tritt A."/>
            <person name="Lipzen A."/>
            <person name="Chen C."/>
            <person name="Johnson J."/>
            <person name="Sharma A."/>
            <person name="Barry K."/>
            <person name="Grigoriev I.V."/>
            <person name="Spatafora J.W."/>
        </authorList>
    </citation>
    <scope>NUCLEOTIDE SEQUENCE [LARGE SCALE GENOMIC DNA]</scope>
    <source>
        <strain evidence="2 3">AM-OR11-056</strain>
    </source>
</reference>
<evidence type="ECO:0000313" key="3">
    <source>
        <dbReference type="Proteomes" id="UP000183567"/>
    </source>
</evidence>